<accession>A0ABU2HVL5</accession>
<evidence type="ECO:0000313" key="2">
    <source>
        <dbReference type="Proteomes" id="UP001269144"/>
    </source>
</evidence>
<organism evidence="1 2">
    <name type="scientific">Paracoccus aurantius</name>
    <dbReference type="NCBI Taxonomy" id="3073814"/>
    <lineage>
        <taxon>Bacteria</taxon>
        <taxon>Pseudomonadati</taxon>
        <taxon>Pseudomonadota</taxon>
        <taxon>Alphaproteobacteria</taxon>
        <taxon>Rhodobacterales</taxon>
        <taxon>Paracoccaceae</taxon>
        <taxon>Paracoccus</taxon>
    </lineage>
</organism>
<dbReference type="EMBL" id="JAVQLW010000001">
    <property type="protein sequence ID" value="MDS9468590.1"/>
    <property type="molecule type" value="Genomic_DNA"/>
</dbReference>
<dbReference type="RefSeq" id="WP_311160835.1">
    <property type="nucleotide sequence ID" value="NZ_JAVQLW010000001.1"/>
</dbReference>
<sequence length="68" mass="7673">MKATHDETTFTLTGTYWSGTYPLDELPRWLDFYRRMQVTHPGVAHTYAPAVAALEKLSQTLDQVSGIS</sequence>
<proteinExistence type="predicted"/>
<comment type="caution">
    <text evidence="1">The sequence shown here is derived from an EMBL/GenBank/DDBJ whole genome shotgun (WGS) entry which is preliminary data.</text>
</comment>
<dbReference type="Proteomes" id="UP001269144">
    <property type="component" value="Unassembled WGS sequence"/>
</dbReference>
<keyword evidence="2" id="KW-1185">Reference proteome</keyword>
<name>A0ABU2HVL5_9RHOB</name>
<reference evidence="2" key="1">
    <citation type="submission" date="2023-07" db="EMBL/GenBank/DDBJ databases">
        <title>Paracoccus sp. MBLB3053 whole genome sequence.</title>
        <authorList>
            <person name="Hwang C.Y."/>
            <person name="Cho E.-S."/>
            <person name="Seo M.-J."/>
        </authorList>
    </citation>
    <scope>NUCLEOTIDE SEQUENCE [LARGE SCALE GENOMIC DNA]</scope>
    <source>
        <strain evidence="2">MBLB3053</strain>
    </source>
</reference>
<gene>
    <name evidence="1" type="ORF">RGQ15_13555</name>
</gene>
<protein>
    <submittedName>
        <fullName evidence="1">Uncharacterized protein</fullName>
    </submittedName>
</protein>
<evidence type="ECO:0000313" key="1">
    <source>
        <dbReference type="EMBL" id="MDS9468590.1"/>
    </source>
</evidence>